<feature type="compositionally biased region" description="Low complexity" evidence="1">
    <location>
        <begin position="680"/>
        <end position="693"/>
    </location>
</feature>
<feature type="region of interest" description="Disordered" evidence="1">
    <location>
        <begin position="653"/>
        <end position="746"/>
    </location>
</feature>
<feature type="compositionally biased region" description="Polar residues" evidence="1">
    <location>
        <begin position="717"/>
        <end position="738"/>
    </location>
</feature>
<dbReference type="PANTHER" id="PTHR39601:SF1">
    <property type="entry name" value="CHORIOGENIN HMINOR"/>
    <property type="match status" value="1"/>
</dbReference>
<dbReference type="AlphaFoldDB" id="A0A086T7L0"/>
<proteinExistence type="predicted"/>
<gene>
    <name evidence="3" type="ORF">ACRE_038470</name>
</gene>
<feature type="compositionally biased region" description="Low complexity" evidence="1">
    <location>
        <begin position="653"/>
        <end position="670"/>
    </location>
</feature>
<evidence type="ECO:0000259" key="2">
    <source>
        <dbReference type="Pfam" id="PF26013"/>
    </source>
</evidence>
<name>A0A086T7L0_HAPC1</name>
<keyword evidence="4" id="KW-1185">Reference proteome</keyword>
<dbReference type="InterPro" id="IPR058317">
    <property type="entry name" value="DUF8004"/>
</dbReference>
<organism evidence="3 4">
    <name type="scientific">Hapsidospora chrysogenum (strain ATCC 11550 / CBS 779.69 / DSM 880 / IAM 14645 / JCM 23072 / IMI 49137)</name>
    <name type="common">Acremonium chrysogenum</name>
    <dbReference type="NCBI Taxonomy" id="857340"/>
    <lineage>
        <taxon>Eukaryota</taxon>
        <taxon>Fungi</taxon>
        <taxon>Dikarya</taxon>
        <taxon>Ascomycota</taxon>
        <taxon>Pezizomycotina</taxon>
        <taxon>Sordariomycetes</taxon>
        <taxon>Hypocreomycetidae</taxon>
        <taxon>Hypocreales</taxon>
        <taxon>Bionectriaceae</taxon>
        <taxon>Hapsidospora</taxon>
    </lineage>
</organism>
<dbReference type="Proteomes" id="UP000029964">
    <property type="component" value="Unassembled WGS sequence"/>
</dbReference>
<dbReference type="EMBL" id="JPKY01000033">
    <property type="protein sequence ID" value="KFH45342.1"/>
    <property type="molecule type" value="Genomic_DNA"/>
</dbReference>
<feature type="domain" description="DUF8004" evidence="2">
    <location>
        <begin position="178"/>
        <end position="268"/>
    </location>
</feature>
<protein>
    <recommendedName>
        <fullName evidence="2">DUF8004 domain-containing protein</fullName>
    </recommendedName>
</protein>
<evidence type="ECO:0000313" key="4">
    <source>
        <dbReference type="Proteomes" id="UP000029964"/>
    </source>
</evidence>
<sequence>MASPWPGSGDRNLGTFVYAVCSKSGPVKRWDGAARTSSPWDGLRKDPELWLRNGNCHIHLYGKGQSRRGPSFKIPFKELLARKCFPLIERFLVTDGPAPRTLRQLEKWGTDPKQIVELYIPAPSLANKDQAFVYHVATRNFFAWVLRRSLVGEHLGHALVGLMYSMYEFRADVKDHVADLMDYMDEEGYVDVVNQPINAVAMVQLAETFQMKDLYIRALAHCVGMNDQVCTTSEYQQLSIETKKAIRRAKNDLDSRLDAATDMLTSFLDNELSESHLGIPSGARAHLERFRSFLLSYYTTRFGYYPPREFSPSICSVMRDELEALYKLLVDDTYSATEGMPAVASGGICTLQLVQVFDAKHGYEALDNPLPLLPQFDQKNPSRWMPWRARIDNLRPDQKLLAHTALIKASNWRESIFHNDLVKAYRKFEEDLVLGTSKADKQEKVSLVDARKVRWILVYATYQVLRSVTGIPSEVFDAGEAPYHVAISTKNLPSWSEAAEDMVDLMKRRTDLAVQSSPSIHWADSAGSSGGSEKIEIKPDIDYFALKRAESIAPVDNTGCSSALGRVSAASSTVPTRSNSVARSLSRNGTIRRSMRKFKPRPISPAQEATPLSRPLHHEIVVQGYGNGLNYVSIAAGTQTAEAAPWAERNNSAAVSNSGSSFQASSSPGSVDSGETLESTVVTPTTVTAPITPLSDAMLQPSEGKMARSQRRDTVSALFSLSRSNSTNGRNSILPSSRSGSITSGGASKTAAAATAGAATAGHNYSDVYEQLMEEQQQSFFGGDNTHTSAGDPRHRTSLQPHLVVEDDWASMQAFMDGRGAGGECDAKHGWEQYADLGGLTEVR</sequence>
<dbReference type="STRING" id="857340.A0A086T7L0"/>
<evidence type="ECO:0000313" key="3">
    <source>
        <dbReference type="EMBL" id="KFH45342.1"/>
    </source>
</evidence>
<evidence type="ECO:0000256" key="1">
    <source>
        <dbReference type="SAM" id="MobiDB-lite"/>
    </source>
</evidence>
<dbReference type="Pfam" id="PF26013">
    <property type="entry name" value="DUF8004"/>
    <property type="match status" value="1"/>
</dbReference>
<dbReference type="PANTHER" id="PTHR39601">
    <property type="entry name" value="CHORIOGENIN HMINOR"/>
    <property type="match status" value="1"/>
</dbReference>
<accession>A0A086T7L0</accession>
<comment type="caution">
    <text evidence="3">The sequence shown here is derived from an EMBL/GenBank/DDBJ whole genome shotgun (WGS) entry which is preliminary data.</text>
</comment>
<reference evidence="4" key="1">
    <citation type="journal article" date="2014" name="Genome Announc.">
        <title>Genome sequence and annotation of Acremonium chrysogenum, producer of the beta-lactam antibiotic cephalosporin C.</title>
        <authorList>
            <person name="Terfehr D."/>
            <person name="Dahlmann T.A."/>
            <person name="Specht T."/>
            <person name="Zadra I."/>
            <person name="Kuernsteiner H."/>
            <person name="Kueck U."/>
        </authorList>
    </citation>
    <scope>NUCLEOTIDE SEQUENCE [LARGE SCALE GENOMIC DNA]</scope>
    <source>
        <strain evidence="4">ATCC 11550 / CBS 779.69 / DSM 880 / IAM 14645 / JCM 23072 / IMI 49137</strain>
    </source>
</reference>
<dbReference type="HOGENOM" id="CLU_010761_0_0_1"/>
<dbReference type="OrthoDB" id="4114825at2759"/>